<dbReference type="CDD" id="cd06267">
    <property type="entry name" value="PBP1_LacI_sugar_binding-like"/>
    <property type="match status" value="1"/>
</dbReference>
<sequence length="344" mass="37852">MKEVTLKDIAQILGISVTTVSKALKGYKDVSPETRKSVLMLAENLNYKPNAVALNLKNQETRTIGVIVPEIVHNFFSSCLHGIIAEAEKNGYLVIILQSGESDLLEQKQLEMLVDKRVDGILIAIADATDEYSHIQRIIKKEIPIVLFDKVTEQLPCSKVTIDDKKAAYNAVKVLIDSGCKKIAHLRGPLGASNAVDRHEGYVSALEAHGIAYDPSLVYMCDGYSINDGKQHAEDAYKENPDIDGVFCITDMVAAGAIAYFNEEKISIPDQISVMGFSNSPISSIIRPSLSTVDQPGRQMGKEAVSLLIEEIVKLKKKEPVEHYHVQLPTNIVVRDSVKSNPRP</sequence>
<comment type="caution">
    <text evidence="5">The sequence shown here is derived from an EMBL/GenBank/DDBJ whole genome shotgun (WGS) entry which is preliminary data.</text>
</comment>
<dbReference type="Pfam" id="PF00532">
    <property type="entry name" value="Peripla_BP_1"/>
    <property type="match status" value="1"/>
</dbReference>
<dbReference type="InterPro" id="IPR028082">
    <property type="entry name" value="Peripla_BP_I"/>
</dbReference>
<keyword evidence="6" id="KW-1185">Reference proteome</keyword>
<dbReference type="PANTHER" id="PTHR30146:SF109">
    <property type="entry name" value="HTH-TYPE TRANSCRIPTIONAL REGULATOR GALS"/>
    <property type="match status" value="1"/>
</dbReference>
<keyword evidence="2 5" id="KW-0238">DNA-binding</keyword>
<dbReference type="Gene3D" id="3.40.50.2300">
    <property type="match status" value="2"/>
</dbReference>
<dbReference type="SUPFAM" id="SSF53822">
    <property type="entry name" value="Periplasmic binding protein-like I"/>
    <property type="match status" value="1"/>
</dbReference>
<evidence type="ECO:0000259" key="4">
    <source>
        <dbReference type="PROSITE" id="PS50932"/>
    </source>
</evidence>
<reference evidence="6" key="1">
    <citation type="journal article" date="2019" name="Int. J. Syst. Evol. Microbiol.">
        <title>The Global Catalogue of Microorganisms (GCM) 10K type strain sequencing project: providing services to taxonomists for standard genome sequencing and annotation.</title>
        <authorList>
            <consortium name="The Broad Institute Genomics Platform"/>
            <consortium name="The Broad Institute Genome Sequencing Center for Infectious Disease"/>
            <person name="Wu L."/>
            <person name="Ma J."/>
        </authorList>
    </citation>
    <scope>NUCLEOTIDE SEQUENCE [LARGE SCALE GENOMIC DNA]</scope>
    <source>
        <strain evidence="6">CCUG 62952</strain>
    </source>
</reference>
<dbReference type="EMBL" id="JBHTJH010000003">
    <property type="protein sequence ID" value="MFD0860999.1"/>
    <property type="molecule type" value="Genomic_DNA"/>
</dbReference>
<feature type="domain" description="HTH lacI-type" evidence="4">
    <location>
        <begin position="4"/>
        <end position="58"/>
    </location>
</feature>
<dbReference type="PROSITE" id="PS50932">
    <property type="entry name" value="HTH_LACI_2"/>
    <property type="match status" value="1"/>
</dbReference>
<dbReference type="InterPro" id="IPR001761">
    <property type="entry name" value="Peripla_BP/Lac1_sug-bd_dom"/>
</dbReference>
<evidence type="ECO:0000256" key="2">
    <source>
        <dbReference type="ARBA" id="ARBA00023125"/>
    </source>
</evidence>
<dbReference type="RefSeq" id="WP_386403191.1">
    <property type="nucleotide sequence ID" value="NZ_JBHTJH010000003.1"/>
</dbReference>
<accession>A0ABW3CTB4</accession>
<evidence type="ECO:0000313" key="6">
    <source>
        <dbReference type="Proteomes" id="UP001596978"/>
    </source>
</evidence>
<keyword evidence="1" id="KW-0805">Transcription regulation</keyword>
<evidence type="ECO:0000313" key="5">
    <source>
        <dbReference type="EMBL" id="MFD0860999.1"/>
    </source>
</evidence>
<dbReference type="SMART" id="SM00354">
    <property type="entry name" value="HTH_LACI"/>
    <property type="match status" value="1"/>
</dbReference>
<dbReference type="SUPFAM" id="SSF47413">
    <property type="entry name" value="lambda repressor-like DNA-binding domains"/>
    <property type="match status" value="1"/>
</dbReference>
<dbReference type="GO" id="GO:0003677">
    <property type="term" value="F:DNA binding"/>
    <property type="evidence" value="ECO:0007669"/>
    <property type="project" value="UniProtKB-KW"/>
</dbReference>
<dbReference type="Gene3D" id="1.10.260.40">
    <property type="entry name" value="lambda repressor-like DNA-binding domains"/>
    <property type="match status" value="1"/>
</dbReference>
<dbReference type="InterPro" id="IPR000843">
    <property type="entry name" value="HTH_LacI"/>
</dbReference>
<dbReference type="InterPro" id="IPR010982">
    <property type="entry name" value="Lambda_DNA-bd_dom_sf"/>
</dbReference>
<protein>
    <submittedName>
        <fullName evidence="5">LacI family DNA-binding transcriptional regulator</fullName>
    </submittedName>
</protein>
<name>A0ABW3CTB4_9FLAO</name>
<dbReference type="CDD" id="cd01392">
    <property type="entry name" value="HTH_LacI"/>
    <property type="match status" value="1"/>
</dbReference>
<dbReference type="Pfam" id="PF00356">
    <property type="entry name" value="LacI"/>
    <property type="match status" value="1"/>
</dbReference>
<evidence type="ECO:0000256" key="3">
    <source>
        <dbReference type="ARBA" id="ARBA00023163"/>
    </source>
</evidence>
<gene>
    <name evidence="5" type="ORF">ACFQ1M_02165</name>
</gene>
<keyword evidence="3" id="KW-0804">Transcription</keyword>
<dbReference type="Proteomes" id="UP001596978">
    <property type="component" value="Unassembled WGS sequence"/>
</dbReference>
<evidence type="ECO:0000256" key="1">
    <source>
        <dbReference type="ARBA" id="ARBA00023015"/>
    </source>
</evidence>
<dbReference type="PANTHER" id="PTHR30146">
    <property type="entry name" value="LACI-RELATED TRANSCRIPTIONAL REPRESSOR"/>
    <property type="match status" value="1"/>
</dbReference>
<organism evidence="5 6">
    <name type="scientific">Sungkyunkwania multivorans</name>
    <dbReference type="NCBI Taxonomy" id="1173618"/>
    <lineage>
        <taxon>Bacteria</taxon>
        <taxon>Pseudomonadati</taxon>
        <taxon>Bacteroidota</taxon>
        <taxon>Flavobacteriia</taxon>
        <taxon>Flavobacteriales</taxon>
        <taxon>Flavobacteriaceae</taxon>
        <taxon>Sungkyunkwania</taxon>
    </lineage>
</organism>
<proteinExistence type="predicted"/>